<dbReference type="PANTHER" id="PTHR30483">
    <property type="entry name" value="LEUCINE-SPECIFIC-BINDING PROTEIN"/>
    <property type="match status" value="1"/>
</dbReference>
<proteinExistence type="inferred from homology"/>
<keyword evidence="3" id="KW-0029">Amino-acid transport</keyword>
<organism evidence="6 7">
    <name type="scientific">Enhydrobacter aerosaccus</name>
    <dbReference type="NCBI Taxonomy" id="225324"/>
    <lineage>
        <taxon>Bacteria</taxon>
        <taxon>Pseudomonadati</taxon>
        <taxon>Pseudomonadota</taxon>
        <taxon>Alphaproteobacteria</taxon>
        <taxon>Hyphomicrobiales</taxon>
        <taxon>Enhydrobacter</taxon>
    </lineage>
</organism>
<evidence type="ECO:0000256" key="4">
    <source>
        <dbReference type="SAM" id="SignalP"/>
    </source>
</evidence>
<dbReference type="PANTHER" id="PTHR30483:SF37">
    <property type="entry name" value="ABC TRANSPORTER SUBSTRATE-BINDING PROTEIN"/>
    <property type="match status" value="1"/>
</dbReference>
<evidence type="ECO:0000313" key="6">
    <source>
        <dbReference type="EMBL" id="SJZ85669.1"/>
    </source>
</evidence>
<dbReference type="EMBL" id="FUWJ01000002">
    <property type="protein sequence ID" value="SJZ85669.1"/>
    <property type="molecule type" value="Genomic_DNA"/>
</dbReference>
<keyword evidence="7" id="KW-1185">Reference proteome</keyword>
<dbReference type="Pfam" id="PF13458">
    <property type="entry name" value="Peripla_BP_6"/>
    <property type="match status" value="1"/>
</dbReference>
<evidence type="ECO:0000256" key="1">
    <source>
        <dbReference type="ARBA" id="ARBA00010062"/>
    </source>
</evidence>
<evidence type="ECO:0000313" key="7">
    <source>
        <dbReference type="Proteomes" id="UP000190092"/>
    </source>
</evidence>
<evidence type="ECO:0000259" key="5">
    <source>
        <dbReference type="Pfam" id="PF13458"/>
    </source>
</evidence>
<dbReference type="InterPro" id="IPR051010">
    <property type="entry name" value="BCAA_transport"/>
</dbReference>
<dbReference type="InterPro" id="IPR028081">
    <property type="entry name" value="Leu-bd"/>
</dbReference>
<evidence type="ECO:0000256" key="2">
    <source>
        <dbReference type="ARBA" id="ARBA00022729"/>
    </source>
</evidence>
<gene>
    <name evidence="6" type="ORF">SAMN02745126_02576</name>
</gene>
<dbReference type="Gene3D" id="3.40.50.2300">
    <property type="match status" value="2"/>
</dbReference>
<dbReference type="CDD" id="cd06340">
    <property type="entry name" value="PBP1_ABC_ligand_binding-like"/>
    <property type="match status" value="1"/>
</dbReference>
<dbReference type="RefSeq" id="WP_085934243.1">
    <property type="nucleotide sequence ID" value="NZ_FUWJ01000002.1"/>
</dbReference>
<comment type="similarity">
    <text evidence="1">Belongs to the leucine-binding protein family.</text>
</comment>
<keyword evidence="2 4" id="KW-0732">Signal</keyword>
<dbReference type="AlphaFoldDB" id="A0A1T4P2H5"/>
<feature type="signal peptide" evidence="4">
    <location>
        <begin position="1"/>
        <end position="26"/>
    </location>
</feature>
<dbReference type="GO" id="GO:0006865">
    <property type="term" value="P:amino acid transport"/>
    <property type="evidence" value="ECO:0007669"/>
    <property type="project" value="UniProtKB-KW"/>
</dbReference>
<feature type="domain" description="Leucine-binding protein" evidence="5">
    <location>
        <begin position="30"/>
        <end position="363"/>
    </location>
</feature>
<dbReference type="Proteomes" id="UP000190092">
    <property type="component" value="Unassembled WGS sequence"/>
</dbReference>
<dbReference type="OrthoDB" id="7251828at2"/>
<dbReference type="PROSITE" id="PS51318">
    <property type="entry name" value="TAT"/>
    <property type="match status" value="1"/>
</dbReference>
<protein>
    <submittedName>
        <fullName evidence="6">Branched-chain amino acid transport system substrate-binding protein</fullName>
    </submittedName>
</protein>
<dbReference type="STRING" id="225324.SAMN02745126_02576"/>
<keyword evidence="3" id="KW-0813">Transport</keyword>
<accession>A0A1T4P2H5</accession>
<feature type="chain" id="PRO_5012278541" evidence="4">
    <location>
        <begin position="27"/>
        <end position="421"/>
    </location>
</feature>
<name>A0A1T4P2H5_9HYPH</name>
<dbReference type="InterPro" id="IPR006311">
    <property type="entry name" value="TAT_signal"/>
</dbReference>
<dbReference type="SUPFAM" id="SSF53822">
    <property type="entry name" value="Periplasmic binding protein-like I"/>
    <property type="match status" value="1"/>
</dbReference>
<sequence>MSKIVRRTFTAGAAASVLSLGLPAAAQQQTVKIGVIYPLSGNAASAGTHAKIAAELGADLINNGNPELAKLLPLAKGGGLPGLKGAKIELVIADNQGTPAAGQNQTLRLITQEKVAAVMGSYQSGITQTASAVAEKYGIPFLTPESTAADLTERGFKWFFRTTPIATNFAKAYSDFLKEQKAAGQKTDKIAIVYENTEYGKSTFTAIADLFAKEGHTVGLQVPYSANSTDVQPQVLQLKEKNPDVVIFISYTSDAILYAKTMKELNWKPAILMADDAGFNDAAFVKAMGSQVEGLISRSAFAPGKPGSIAAICDELYKKKSGGDGLDDGSARGLQGFLVLADAINRAGSTDPAKIREALVATDMGPEQMVAGYNGVKFDSKGQNTLGSSLIIQMRNGQYVPVWPKAKATAELILPYKGWPQ</sequence>
<dbReference type="InterPro" id="IPR028082">
    <property type="entry name" value="Peripla_BP_I"/>
</dbReference>
<evidence type="ECO:0000256" key="3">
    <source>
        <dbReference type="ARBA" id="ARBA00022970"/>
    </source>
</evidence>
<reference evidence="7" key="1">
    <citation type="submission" date="2017-02" db="EMBL/GenBank/DDBJ databases">
        <authorList>
            <person name="Varghese N."/>
            <person name="Submissions S."/>
        </authorList>
    </citation>
    <scope>NUCLEOTIDE SEQUENCE [LARGE SCALE GENOMIC DNA]</scope>
    <source>
        <strain evidence="7">ATCC 27094</strain>
    </source>
</reference>